<evidence type="ECO:0000256" key="3">
    <source>
        <dbReference type="ARBA" id="ARBA00022782"/>
    </source>
</evidence>
<keyword evidence="2" id="KW-0217">Developmental protein</keyword>
<evidence type="ECO:0000256" key="1">
    <source>
        <dbReference type="ARBA" id="ARBA00005416"/>
    </source>
</evidence>
<gene>
    <name evidence="6" type="ORF">QYE76_014917</name>
</gene>
<evidence type="ECO:0000313" key="7">
    <source>
        <dbReference type="Proteomes" id="UP001231189"/>
    </source>
</evidence>
<evidence type="ECO:0000256" key="4">
    <source>
        <dbReference type="SAM" id="MobiDB-lite"/>
    </source>
</evidence>
<protein>
    <submittedName>
        <fullName evidence="6">Uncharacterized protein</fullName>
    </submittedName>
</protein>
<organism evidence="6 7">
    <name type="scientific">Lolium multiflorum</name>
    <name type="common">Italian ryegrass</name>
    <name type="synonym">Lolium perenne subsp. multiflorum</name>
    <dbReference type="NCBI Taxonomy" id="4521"/>
    <lineage>
        <taxon>Eukaryota</taxon>
        <taxon>Viridiplantae</taxon>
        <taxon>Streptophyta</taxon>
        <taxon>Embryophyta</taxon>
        <taxon>Tracheophyta</taxon>
        <taxon>Spermatophyta</taxon>
        <taxon>Magnoliopsida</taxon>
        <taxon>Liliopsida</taxon>
        <taxon>Poales</taxon>
        <taxon>Poaceae</taxon>
        <taxon>BOP clade</taxon>
        <taxon>Pooideae</taxon>
        <taxon>Poodae</taxon>
        <taxon>Poeae</taxon>
        <taxon>Poeae Chloroplast Group 2 (Poeae type)</taxon>
        <taxon>Loliodinae</taxon>
        <taxon>Loliinae</taxon>
        <taxon>Lolium</taxon>
    </lineage>
</organism>
<keyword evidence="3" id="KW-0221">Differentiation</keyword>
<proteinExistence type="inferred from homology"/>
<feature type="signal peptide" evidence="5">
    <location>
        <begin position="1"/>
        <end position="22"/>
    </location>
</feature>
<keyword evidence="7" id="KW-1185">Reference proteome</keyword>
<dbReference type="EMBL" id="JAUUTY010000001">
    <property type="protein sequence ID" value="KAK1698220.1"/>
    <property type="molecule type" value="Genomic_DNA"/>
</dbReference>
<dbReference type="AlphaFoldDB" id="A0AAD8U5V7"/>
<comment type="similarity">
    <text evidence="1">Belongs to the CLV3/ESR signal peptide family.</text>
</comment>
<feature type="chain" id="PRO_5041953729" evidence="5">
    <location>
        <begin position="23"/>
        <end position="100"/>
    </location>
</feature>
<feature type="region of interest" description="Disordered" evidence="4">
    <location>
        <begin position="78"/>
        <end position="100"/>
    </location>
</feature>
<evidence type="ECO:0000313" key="6">
    <source>
        <dbReference type="EMBL" id="KAK1698220.1"/>
    </source>
</evidence>
<name>A0AAD8U5V7_LOLMU</name>
<dbReference type="Proteomes" id="UP001231189">
    <property type="component" value="Unassembled WGS sequence"/>
</dbReference>
<reference evidence="6" key="1">
    <citation type="submission" date="2023-07" db="EMBL/GenBank/DDBJ databases">
        <title>A chromosome-level genome assembly of Lolium multiflorum.</title>
        <authorList>
            <person name="Chen Y."/>
            <person name="Copetti D."/>
            <person name="Kolliker R."/>
            <person name="Studer B."/>
        </authorList>
    </citation>
    <scope>NUCLEOTIDE SEQUENCE</scope>
    <source>
        <strain evidence="6">02402/16</strain>
        <tissue evidence="6">Leaf</tissue>
    </source>
</reference>
<sequence>MSRSPRAASVLLLLWLVALMFAFRGYQSSLTDRSSVFFPRKMLLAAESLYALTVGPPRHQHHPHSKWNWPETPTSAAGNGDLLYGAEKRRVPTGPNPLHH</sequence>
<dbReference type="InterPro" id="IPR039618">
    <property type="entry name" value="CLE9-13"/>
</dbReference>
<evidence type="ECO:0000256" key="2">
    <source>
        <dbReference type="ARBA" id="ARBA00022473"/>
    </source>
</evidence>
<dbReference type="PANTHER" id="PTHR34359:SF24">
    <property type="entry name" value="INACTIVE PROTEIN FON2 SPARE1"/>
    <property type="match status" value="1"/>
</dbReference>
<dbReference type="PANTHER" id="PTHR34359">
    <property type="entry name" value="CLAVATA3/ESR (CLE)-RELATED PROTEIN 10"/>
    <property type="match status" value="1"/>
</dbReference>
<keyword evidence="5" id="KW-0732">Signal</keyword>
<accession>A0AAD8U5V7</accession>
<dbReference type="GO" id="GO:0030154">
    <property type="term" value="P:cell differentiation"/>
    <property type="evidence" value="ECO:0007669"/>
    <property type="project" value="UniProtKB-KW"/>
</dbReference>
<evidence type="ECO:0000256" key="5">
    <source>
        <dbReference type="SAM" id="SignalP"/>
    </source>
</evidence>
<comment type="caution">
    <text evidence="6">The sequence shown here is derived from an EMBL/GenBank/DDBJ whole genome shotgun (WGS) entry which is preliminary data.</text>
</comment>